<dbReference type="PANTHER" id="PTHR13847">
    <property type="entry name" value="SARCOSINE DEHYDROGENASE-RELATED"/>
    <property type="match status" value="1"/>
</dbReference>
<sequence length="351" mass="37506">MAEVITVVGGGIIGLTTAFELTERGQRVRVYDPTPGECGTGASYFAGGMLAPIAEVQFQQDALFPLMVSSADAYPSLMRRLAAVTDAPTGYNTTGTLVVAGDRADAAHLRDVSEYYHSLNRSAEAIPVSRARALEPALAPDLAGAALIEGDHQVAPRLFMQALVKALRARGVEFVRERVTDSDFGDIVCTGLGAAGQYPLRPVYGDILRLQAPHPLVEHVVRGFVNGRPVYVIPRPGGEVCIGATSREDTRTRPGVDGVYQLLKDAIRVVPAVEECELIEANVGVRPGTPDDLPIFGYRITATGRRQLISNGYFRHGILLAALAGKAGAEVFLGGDIPPEFAPCSPKRFER</sequence>
<dbReference type="AlphaFoldDB" id="A0A2A8D5B2"/>
<dbReference type="GO" id="GO:0043799">
    <property type="term" value="F:glycine oxidase activity"/>
    <property type="evidence" value="ECO:0007669"/>
    <property type="project" value="UniProtKB-EC"/>
</dbReference>
<dbReference type="EMBL" id="PDEV01000002">
    <property type="protein sequence ID" value="PEN16156.1"/>
    <property type="molecule type" value="Genomic_DNA"/>
</dbReference>
<organism evidence="7 8">
    <name type="scientific">Rothia dentocariosa</name>
    <dbReference type="NCBI Taxonomy" id="2047"/>
    <lineage>
        <taxon>Bacteria</taxon>
        <taxon>Bacillati</taxon>
        <taxon>Actinomycetota</taxon>
        <taxon>Actinomycetes</taxon>
        <taxon>Micrococcales</taxon>
        <taxon>Micrococcaceae</taxon>
        <taxon>Rothia</taxon>
    </lineage>
</organism>
<dbReference type="Gene3D" id="3.30.9.10">
    <property type="entry name" value="D-Amino Acid Oxidase, subunit A, domain 2"/>
    <property type="match status" value="1"/>
</dbReference>
<reference evidence="7" key="1">
    <citation type="submission" date="2017-10" db="EMBL/GenBank/DDBJ databases">
        <title>Kefir isolates.</title>
        <authorList>
            <person name="Kim Y."/>
            <person name="Blasche S."/>
        </authorList>
    </citation>
    <scope>NUCLEOTIDE SEQUENCE [LARGE SCALE GENOMIC DNA]</scope>
    <source>
        <strain evidence="7">OG2-2</strain>
    </source>
</reference>
<evidence type="ECO:0000259" key="6">
    <source>
        <dbReference type="Pfam" id="PF01266"/>
    </source>
</evidence>
<accession>A0A2A8D5B2</accession>
<dbReference type="Proteomes" id="UP000219947">
    <property type="component" value="Unassembled WGS sequence"/>
</dbReference>
<evidence type="ECO:0000313" key="7">
    <source>
        <dbReference type="EMBL" id="PEN16156.1"/>
    </source>
</evidence>
<evidence type="ECO:0000256" key="4">
    <source>
        <dbReference type="ARBA" id="ARBA00049872"/>
    </source>
</evidence>
<evidence type="ECO:0000256" key="5">
    <source>
        <dbReference type="ARBA" id="ARBA00050018"/>
    </source>
</evidence>
<dbReference type="Pfam" id="PF01266">
    <property type="entry name" value="DAO"/>
    <property type="match status" value="1"/>
</dbReference>
<dbReference type="EC" id="1.4.3.19" evidence="5"/>
<keyword evidence="2" id="KW-0784">Thiamine biosynthesis</keyword>
<dbReference type="SUPFAM" id="SSF54373">
    <property type="entry name" value="FAD-linked reductases, C-terminal domain"/>
    <property type="match status" value="1"/>
</dbReference>
<dbReference type="UniPathway" id="UPA00060"/>
<keyword evidence="3" id="KW-0560">Oxidoreductase</keyword>
<dbReference type="GO" id="GO:0009228">
    <property type="term" value="P:thiamine biosynthetic process"/>
    <property type="evidence" value="ECO:0007669"/>
    <property type="project" value="UniProtKB-KW"/>
</dbReference>
<dbReference type="InterPro" id="IPR006076">
    <property type="entry name" value="FAD-dep_OxRdtase"/>
</dbReference>
<proteinExistence type="predicted"/>
<gene>
    <name evidence="7" type="primary">thiO</name>
    <name evidence="7" type="ORF">CRM92_05520</name>
</gene>
<comment type="caution">
    <text evidence="7">The sequence shown here is derived from an EMBL/GenBank/DDBJ whole genome shotgun (WGS) entry which is preliminary data.</text>
</comment>
<name>A0A2A8D5B2_9MICC</name>
<evidence type="ECO:0000256" key="2">
    <source>
        <dbReference type="ARBA" id="ARBA00022977"/>
    </source>
</evidence>
<dbReference type="InterPro" id="IPR012727">
    <property type="entry name" value="Gly_oxidase_ThiO"/>
</dbReference>
<evidence type="ECO:0000256" key="1">
    <source>
        <dbReference type="ARBA" id="ARBA00004948"/>
    </source>
</evidence>
<dbReference type="InterPro" id="IPR036188">
    <property type="entry name" value="FAD/NAD-bd_sf"/>
</dbReference>
<dbReference type="Gene3D" id="3.50.50.60">
    <property type="entry name" value="FAD/NAD(P)-binding domain"/>
    <property type="match status" value="1"/>
</dbReference>
<comment type="pathway">
    <text evidence="1">Cofactor biosynthesis; thiamine diphosphate biosynthesis.</text>
</comment>
<protein>
    <recommendedName>
        <fullName evidence="5">glycine oxidase</fullName>
        <ecNumber evidence="5">1.4.3.19</ecNumber>
    </recommendedName>
</protein>
<comment type="catalytic activity">
    <reaction evidence="4">
        <text>glycine + O2 + H2O = glyoxylate + H2O2 + NH4(+)</text>
        <dbReference type="Rhea" id="RHEA:11532"/>
        <dbReference type="ChEBI" id="CHEBI:15377"/>
        <dbReference type="ChEBI" id="CHEBI:15379"/>
        <dbReference type="ChEBI" id="CHEBI:16240"/>
        <dbReference type="ChEBI" id="CHEBI:28938"/>
        <dbReference type="ChEBI" id="CHEBI:36655"/>
        <dbReference type="ChEBI" id="CHEBI:57305"/>
        <dbReference type="EC" id="1.4.3.19"/>
    </reaction>
</comment>
<keyword evidence="8" id="KW-1185">Reference proteome</keyword>
<dbReference type="GO" id="GO:0005737">
    <property type="term" value="C:cytoplasm"/>
    <property type="evidence" value="ECO:0007669"/>
    <property type="project" value="TreeGrafter"/>
</dbReference>
<dbReference type="SUPFAM" id="SSF51905">
    <property type="entry name" value="FAD/NAD(P)-binding domain"/>
    <property type="match status" value="1"/>
</dbReference>
<dbReference type="GO" id="GO:0009229">
    <property type="term" value="P:thiamine diphosphate biosynthetic process"/>
    <property type="evidence" value="ECO:0007669"/>
    <property type="project" value="UniProtKB-UniPathway"/>
</dbReference>
<evidence type="ECO:0000256" key="3">
    <source>
        <dbReference type="ARBA" id="ARBA00023002"/>
    </source>
</evidence>
<dbReference type="NCBIfam" id="TIGR02352">
    <property type="entry name" value="thiamin_ThiO"/>
    <property type="match status" value="1"/>
</dbReference>
<dbReference type="RefSeq" id="WP_098042586.1">
    <property type="nucleotide sequence ID" value="NZ_JAOVAQ010000013.1"/>
</dbReference>
<feature type="domain" description="FAD dependent oxidoreductase" evidence="6">
    <location>
        <begin position="5"/>
        <end position="330"/>
    </location>
</feature>
<dbReference type="PANTHER" id="PTHR13847:SF289">
    <property type="entry name" value="GLYCINE OXIDASE"/>
    <property type="match status" value="1"/>
</dbReference>
<dbReference type="GO" id="GO:0050660">
    <property type="term" value="F:flavin adenine dinucleotide binding"/>
    <property type="evidence" value="ECO:0007669"/>
    <property type="project" value="InterPro"/>
</dbReference>
<evidence type="ECO:0000313" key="8">
    <source>
        <dbReference type="Proteomes" id="UP000219947"/>
    </source>
</evidence>